<keyword evidence="7" id="KW-0547">Nucleotide-binding</keyword>
<feature type="coiled-coil region" evidence="14">
    <location>
        <begin position="306"/>
        <end position="398"/>
    </location>
</feature>
<evidence type="ECO:0000259" key="17">
    <source>
        <dbReference type="Pfam" id="PF02706"/>
    </source>
</evidence>
<feature type="transmembrane region" description="Helical" evidence="16">
    <location>
        <begin position="463"/>
        <end position="482"/>
    </location>
</feature>
<evidence type="ECO:0000256" key="5">
    <source>
        <dbReference type="ARBA" id="ARBA00022679"/>
    </source>
</evidence>
<dbReference type="SUPFAM" id="SSF52540">
    <property type="entry name" value="P-loop containing nucleoside triphosphate hydrolases"/>
    <property type="match status" value="1"/>
</dbReference>
<evidence type="ECO:0000313" key="20">
    <source>
        <dbReference type="EMBL" id="SDX97482.1"/>
    </source>
</evidence>
<evidence type="ECO:0000256" key="9">
    <source>
        <dbReference type="ARBA" id="ARBA00022840"/>
    </source>
</evidence>
<dbReference type="GO" id="GO:0016301">
    <property type="term" value="F:kinase activity"/>
    <property type="evidence" value="ECO:0007669"/>
    <property type="project" value="UniProtKB-KW"/>
</dbReference>
<evidence type="ECO:0000256" key="10">
    <source>
        <dbReference type="ARBA" id="ARBA00022989"/>
    </source>
</evidence>
<sequence length="751" mass="81887">MEDGRMPPAEHAAGRTMGRAQMNDEPRAAEEADDEIDLLELVGVLWANKARILLVMLVTMVLGVLVILHTTPTYTAQGLIQLETNSNAMSLPQSMQTLLGPAAGGNSQADTEMQILQSRMVIGKAVRKLDLQIHALPRQIPLLGGILRRLGLPYPGLGLLAPFDWGDARLKIGALEVPRPWLGQDMVLTITGPGRYRLRLPDGRVLDGTAGAELKLPGQADFSLMVTRLSGPAGRQFILGRDALEAAVQDVQKRFSVSQPSNQANVLSTRYTADSPARAERVLNAIAQAYVEQNIESGAASAQSSLDFIQKQLPKAQERVSRAQDALNAYQEKYHSIDLTYQTKALLTQVTDIEAQLSKLDMKEQELKNLYTVNHPQVQALLQDKKTLEGQLARAKAATVTLPEQQKAVFNLQRDLQVAQQTYVQLLGREQELRVVRASSVGSVRVIDQAYAPPKPVSPRKSLTLSVALLLGLVLGAGLVLLRRALRRGIRGAQEIEQMGLPVFATVPHAAIAEGLRHRKGLLPILALSQPDDVAVEALRSLRTSLHFGMLDAATKTVMLTSAAPAAGKSFTAINLAVVAAQSGQKVCIIDADLRRGYLRRFLGRSKDTPGLSDYLAREKTLDEVMIDGPVEGLSVILTGRFPPNPSELLMRAEFQTLLTDLDARFDLVLIDTAPVLAVTDPVVIGRYTGARIVVARHMQTMAPELDAVRRAFEHAGSKLTGAILNGYKLSEAAKDGTQYAYYNYRYAYKS</sequence>
<dbReference type="EMBL" id="FNOB01000058">
    <property type="protein sequence ID" value="SDX97482.1"/>
    <property type="molecule type" value="Genomic_DNA"/>
</dbReference>
<dbReference type="Pfam" id="PF23607">
    <property type="entry name" value="WZC_N"/>
    <property type="match status" value="1"/>
</dbReference>
<evidence type="ECO:0000259" key="19">
    <source>
        <dbReference type="Pfam" id="PF13807"/>
    </source>
</evidence>
<name>A0A1H3G2C3_9RHOB</name>
<evidence type="ECO:0000256" key="16">
    <source>
        <dbReference type="SAM" id="Phobius"/>
    </source>
</evidence>
<evidence type="ECO:0000313" key="21">
    <source>
        <dbReference type="Proteomes" id="UP000199541"/>
    </source>
</evidence>
<dbReference type="Pfam" id="PF13614">
    <property type="entry name" value="AAA_31"/>
    <property type="match status" value="1"/>
</dbReference>
<reference evidence="20 21" key="1">
    <citation type="submission" date="2016-10" db="EMBL/GenBank/DDBJ databases">
        <authorList>
            <person name="Varghese N."/>
            <person name="Submissions S."/>
        </authorList>
    </citation>
    <scope>NUCLEOTIDE SEQUENCE [LARGE SCALE GENOMIC DNA]</scope>
    <source>
        <strain evidence="20 21">DSM 24802</strain>
    </source>
</reference>
<feature type="transmembrane region" description="Helical" evidence="16">
    <location>
        <begin position="52"/>
        <end position="71"/>
    </location>
</feature>
<dbReference type="NCBIfam" id="TIGR01007">
    <property type="entry name" value="eps_fam"/>
    <property type="match status" value="1"/>
</dbReference>
<evidence type="ECO:0000256" key="3">
    <source>
        <dbReference type="ARBA" id="ARBA00022475"/>
    </source>
</evidence>
<keyword evidence="5" id="KW-0808">Transferase</keyword>
<comment type="catalytic activity">
    <reaction evidence="13">
        <text>L-tyrosyl-[protein] + ATP = O-phospho-L-tyrosyl-[protein] + ADP + H(+)</text>
        <dbReference type="Rhea" id="RHEA:10596"/>
        <dbReference type="Rhea" id="RHEA-COMP:10136"/>
        <dbReference type="Rhea" id="RHEA-COMP:20101"/>
        <dbReference type="ChEBI" id="CHEBI:15378"/>
        <dbReference type="ChEBI" id="CHEBI:30616"/>
        <dbReference type="ChEBI" id="CHEBI:46858"/>
        <dbReference type="ChEBI" id="CHEBI:61978"/>
        <dbReference type="ChEBI" id="CHEBI:456216"/>
    </reaction>
</comment>
<keyword evidence="8 20" id="KW-0418">Kinase</keyword>
<evidence type="ECO:0000256" key="15">
    <source>
        <dbReference type="SAM" id="MobiDB-lite"/>
    </source>
</evidence>
<accession>A0A1H3G2C3</accession>
<keyword evidence="4" id="KW-0997">Cell inner membrane</keyword>
<dbReference type="Pfam" id="PF02706">
    <property type="entry name" value="Wzz"/>
    <property type="match status" value="1"/>
</dbReference>
<dbReference type="PANTHER" id="PTHR32309:SF32">
    <property type="entry name" value="TYROSINE-PROTEIN KINASE ETK-RELATED"/>
    <property type="match status" value="1"/>
</dbReference>
<organism evidence="20 21">
    <name type="scientific">Allgaiera indica</name>
    <dbReference type="NCBI Taxonomy" id="765699"/>
    <lineage>
        <taxon>Bacteria</taxon>
        <taxon>Pseudomonadati</taxon>
        <taxon>Pseudomonadota</taxon>
        <taxon>Alphaproteobacteria</taxon>
        <taxon>Rhodobacterales</taxon>
        <taxon>Paracoccaceae</taxon>
        <taxon>Allgaiera</taxon>
    </lineage>
</organism>
<dbReference type="InterPro" id="IPR027417">
    <property type="entry name" value="P-loop_NTPase"/>
</dbReference>
<feature type="domain" description="Polysaccharide chain length determinant N-terminal" evidence="17">
    <location>
        <begin position="34"/>
        <end position="129"/>
    </location>
</feature>
<dbReference type="Gene3D" id="3.40.50.300">
    <property type="entry name" value="P-loop containing nucleotide triphosphate hydrolases"/>
    <property type="match status" value="1"/>
</dbReference>
<comment type="subcellular location">
    <subcellularLocation>
        <location evidence="1">Cell inner membrane</location>
        <topology evidence="1">Multi-pass membrane protein</topology>
    </subcellularLocation>
</comment>
<evidence type="ECO:0000256" key="2">
    <source>
        <dbReference type="ARBA" id="ARBA00008883"/>
    </source>
</evidence>
<feature type="domain" description="Tyrosine-protein kinase G-rich" evidence="19">
    <location>
        <begin position="405"/>
        <end position="485"/>
    </location>
</feature>
<comment type="caution">
    <text evidence="20">The sequence shown here is derived from an EMBL/GenBank/DDBJ whole genome shotgun (WGS) entry which is preliminary data.</text>
</comment>
<protein>
    <submittedName>
        <fullName evidence="20">Tyrosine-protein kinase Etk/Wzc</fullName>
    </submittedName>
</protein>
<dbReference type="CDD" id="cd05387">
    <property type="entry name" value="BY-kinase"/>
    <property type="match status" value="1"/>
</dbReference>
<feature type="non-terminal residue" evidence="20">
    <location>
        <position position="751"/>
    </location>
</feature>
<keyword evidence="14" id="KW-0175">Coiled coil</keyword>
<evidence type="ECO:0000256" key="8">
    <source>
        <dbReference type="ARBA" id="ARBA00022777"/>
    </source>
</evidence>
<dbReference type="InterPro" id="IPR050445">
    <property type="entry name" value="Bact_polysacc_biosynth/exp"/>
</dbReference>
<evidence type="ECO:0000256" key="11">
    <source>
        <dbReference type="ARBA" id="ARBA00023136"/>
    </source>
</evidence>
<dbReference type="InterPro" id="IPR025669">
    <property type="entry name" value="AAA_dom"/>
</dbReference>
<evidence type="ECO:0000256" key="4">
    <source>
        <dbReference type="ARBA" id="ARBA00022519"/>
    </source>
</evidence>
<evidence type="ECO:0000256" key="13">
    <source>
        <dbReference type="ARBA" id="ARBA00053015"/>
    </source>
</evidence>
<dbReference type="Proteomes" id="UP000199541">
    <property type="component" value="Unassembled WGS sequence"/>
</dbReference>
<keyword evidence="9" id="KW-0067">ATP-binding</keyword>
<keyword evidence="11 16" id="KW-0472">Membrane</keyword>
<keyword evidence="6 16" id="KW-0812">Transmembrane</keyword>
<proteinExistence type="inferred from homology"/>
<keyword evidence="12" id="KW-0829">Tyrosine-protein kinase</keyword>
<evidence type="ECO:0000256" key="1">
    <source>
        <dbReference type="ARBA" id="ARBA00004429"/>
    </source>
</evidence>
<dbReference type="InterPro" id="IPR003856">
    <property type="entry name" value="LPS_length_determ_N"/>
</dbReference>
<comment type="similarity">
    <text evidence="2">Belongs to the etk/wzc family.</text>
</comment>
<dbReference type="Pfam" id="PF13807">
    <property type="entry name" value="GNVR"/>
    <property type="match status" value="1"/>
</dbReference>
<gene>
    <name evidence="20" type="ORF">SAMN05444006_1583</name>
</gene>
<feature type="region of interest" description="Disordered" evidence="15">
    <location>
        <begin position="1"/>
        <end position="32"/>
    </location>
</feature>
<keyword evidence="10 16" id="KW-1133">Transmembrane helix</keyword>
<dbReference type="PANTHER" id="PTHR32309">
    <property type="entry name" value="TYROSINE-PROTEIN KINASE"/>
    <property type="match status" value="1"/>
</dbReference>
<dbReference type="InterPro" id="IPR005702">
    <property type="entry name" value="Wzc-like_C"/>
</dbReference>
<evidence type="ECO:0000256" key="7">
    <source>
        <dbReference type="ARBA" id="ARBA00022741"/>
    </source>
</evidence>
<keyword evidence="21" id="KW-1185">Reference proteome</keyword>
<feature type="domain" description="AAA" evidence="18">
    <location>
        <begin position="567"/>
        <end position="680"/>
    </location>
</feature>
<keyword evidence="3" id="KW-1003">Cell membrane</keyword>
<evidence type="ECO:0000256" key="14">
    <source>
        <dbReference type="SAM" id="Coils"/>
    </source>
</evidence>
<evidence type="ECO:0000256" key="12">
    <source>
        <dbReference type="ARBA" id="ARBA00023137"/>
    </source>
</evidence>
<evidence type="ECO:0000256" key="6">
    <source>
        <dbReference type="ARBA" id="ARBA00022692"/>
    </source>
</evidence>
<evidence type="ECO:0000259" key="18">
    <source>
        <dbReference type="Pfam" id="PF13614"/>
    </source>
</evidence>
<dbReference type="InterPro" id="IPR032807">
    <property type="entry name" value="GNVR"/>
</dbReference>